<evidence type="ECO:0000313" key="3">
    <source>
        <dbReference type="Proteomes" id="UP001377972"/>
    </source>
</evidence>
<dbReference type="SUPFAM" id="SSF54593">
    <property type="entry name" value="Glyoxalase/Bleomycin resistance protein/Dihydroxybiphenyl dioxygenase"/>
    <property type="match status" value="1"/>
</dbReference>
<keyword evidence="2" id="KW-0456">Lyase</keyword>
<feature type="domain" description="VOC" evidence="1">
    <location>
        <begin position="2"/>
        <end position="133"/>
    </location>
</feature>
<dbReference type="PROSITE" id="PS51819">
    <property type="entry name" value="VOC"/>
    <property type="match status" value="1"/>
</dbReference>
<keyword evidence="3" id="KW-1185">Reference proteome</keyword>
<protein>
    <submittedName>
        <fullName evidence="2">Lactoylglutathione lyase</fullName>
    </submittedName>
</protein>
<dbReference type="RefSeq" id="WP_166338370.1">
    <property type="nucleotide sequence ID" value="NZ_JAQPZS010000009.1"/>
</dbReference>
<dbReference type="PANTHER" id="PTHR46142">
    <property type="match status" value="1"/>
</dbReference>
<organism evidence="2 3">
    <name type="scientific">Pseudoalteromonas lipolytica</name>
    <dbReference type="NCBI Taxonomy" id="570156"/>
    <lineage>
        <taxon>Bacteria</taxon>
        <taxon>Pseudomonadati</taxon>
        <taxon>Pseudomonadota</taxon>
        <taxon>Gammaproteobacteria</taxon>
        <taxon>Alteromonadales</taxon>
        <taxon>Pseudoalteromonadaceae</taxon>
        <taxon>Pseudoalteromonas</taxon>
    </lineage>
</organism>
<dbReference type="Gene3D" id="3.10.180.10">
    <property type="entry name" value="2,3-Dihydroxybiphenyl 1,2-Dioxygenase, domain 1"/>
    <property type="match status" value="1"/>
</dbReference>
<comment type="caution">
    <text evidence="2">The sequence shown here is derived from an EMBL/GenBank/DDBJ whole genome shotgun (WGS) entry which is preliminary data.</text>
</comment>
<dbReference type="EMBL" id="JAQPZS010000009">
    <property type="protein sequence ID" value="MEJ6496659.1"/>
    <property type="molecule type" value="Genomic_DNA"/>
</dbReference>
<dbReference type="PANTHER" id="PTHR46142:SF3">
    <property type="entry name" value="F18B13.24 PROTEIN"/>
    <property type="match status" value="1"/>
</dbReference>
<sequence>MQLNHALLLATNIQHMAQFLESSLGLKKGPRPAFGFDGVWLYDDLDTPCIHIAAKFGINESQSDYLSQASVSTEAVGLSTVDHLAFFATDYQEVKARLKATSIPFVEREVPAANEHQVFIQGPDGLKIEILFTRSELI</sequence>
<evidence type="ECO:0000313" key="2">
    <source>
        <dbReference type="EMBL" id="MEJ6496659.1"/>
    </source>
</evidence>
<dbReference type="InterPro" id="IPR029068">
    <property type="entry name" value="Glyas_Bleomycin-R_OHBP_Dase"/>
</dbReference>
<evidence type="ECO:0000259" key="1">
    <source>
        <dbReference type="PROSITE" id="PS51819"/>
    </source>
</evidence>
<dbReference type="GO" id="GO:0016829">
    <property type="term" value="F:lyase activity"/>
    <property type="evidence" value="ECO:0007669"/>
    <property type="project" value="UniProtKB-KW"/>
</dbReference>
<gene>
    <name evidence="2" type="ORF">PQI24_11480</name>
</gene>
<dbReference type="InterPro" id="IPR037523">
    <property type="entry name" value="VOC_core"/>
</dbReference>
<accession>A0ABU8SUF5</accession>
<dbReference type="Proteomes" id="UP001377972">
    <property type="component" value="Unassembled WGS sequence"/>
</dbReference>
<reference evidence="2 3" key="1">
    <citation type="submission" date="2023-01" db="EMBL/GenBank/DDBJ databases">
        <title>Trichodesmium-associated heterotrophic epibiont bacteria.</title>
        <authorList>
            <person name="Cleveland C.S."/>
            <person name="Webb E.A."/>
        </authorList>
    </citation>
    <scope>NUCLEOTIDE SEQUENCE [LARGE SCALE GENOMIC DNA]</scope>
    <source>
        <strain evidence="2 3">USCH2</strain>
    </source>
</reference>
<proteinExistence type="predicted"/>
<name>A0ABU8SUF5_9GAMM</name>